<comment type="caution">
    <text evidence="2">The sequence shown here is derived from an EMBL/GenBank/DDBJ whole genome shotgun (WGS) entry which is preliminary data.</text>
</comment>
<evidence type="ECO:0000313" key="2">
    <source>
        <dbReference type="EMBL" id="OHT08599.1"/>
    </source>
</evidence>
<dbReference type="GeneID" id="94837464"/>
<feature type="transmembrane region" description="Helical" evidence="1">
    <location>
        <begin position="12"/>
        <end position="33"/>
    </location>
</feature>
<name>A0A1J4KAZ9_9EUKA</name>
<keyword evidence="1" id="KW-0812">Transmembrane</keyword>
<dbReference type="AlphaFoldDB" id="A0A1J4KAZ9"/>
<keyword evidence="3" id="KW-1185">Reference proteome</keyword>
<feature type="transmembrane region" description="Helical" evidence="1">
    <location>
        <begin position="113"/>
        <end position="131"/>
    </location>
</feature>
<keyword evidence="1" id="KW-1133">Transmembrane helix</keyword>
<accession>A0A1J4KAZ9</accession>
<gene>
    <name evidence="2" type="ORF">TRFO_22779</name>
</gene>
<feature type="transmembrane region" description="Helical" evidence="1">
    <location>
        <begin position="48"/>
        <end position="69"/>
    </location>
</feature>
<organism evidence="2 3">
    <name type="scientific">Tritrichomonas foetus</name>
    <dbReference type="NCBI Taxonomy" id="1144522"/>
    <lineage>
        <taxon>Eukaryota</taxon>
        <taxon>Metamonada</taxon>
        <taxon>Parabasalia</taxon>
        <taxon>Tritrichomonadida</taxon>
        <taxon>Tritrichomonadidae</taxon>
        <taxon>Tritrichomonas</taxon>
    </lineage>
</organism>
<feature type="transmembrane region" description="Helical" evidence="1">
    <location>
        <begin position="528"/>
        <end position="546"/>
    </location>
</feature>
<dbReference type="RefSeq" id="XP_068361735.1">
    <property type="nucleotide sequence ID" value="XM_068502760.1"/>
</dbReference>
<feature type="transmembrane region" description="Helical" evidence="1">
    <location>
        <begin position="175"/>
        <end position="194"/>
    </location>
</feature>
<sequence>MQFLSYASKPIDIVHLCIFFLNPNIQLIFIPFVSHTFSFVCAINSTFWIRYGSILFIIYIFLNSFLLYVHTNSILKPNPLIHEWFSGSNFFYPFYTSFVNIVFFYPGQTSKTIFIVLMCISAIFSLASVVYIIQKMPFILLFTNDLMATKYLCFTFYSVVAIIDITININIGAKAIIPLPIFFIIVLLIMKYIAEKKRENVHQLLSQIDSSFKSYSVDELSTALSSIVKSENTVQWVIKEGIISGNKSVVNREFLHFCLKKFRNSKWFISLISFIIEFNWEGDKSSAYSVLLHILSLQNSLTSSLQLFQCVYIMNQNSEYENSQIIQEDIFNYRASLRNFAEKHQKFWRSVMRNSYINKINYHKDSNIHQNDDVDDFRKFSKALKELYSSMREQKSLINLLIAKYNYSPSIQLYVSLYYSDIVQNYIKSGIHYKNAVFLRTNHDQFSSTEIFNHFSFLIPGIGKPILPDSNKNHINFMSIRTTHETALRSQPEMTLNDDFLESLCQVYSIPNDIAQHKILPFAAIKITTLKVVFVLLIIVNAYFLGNMQLQYTEFSTNKTKFLSYLGVISNTIKFGGHLTASSLDLRLLVNIVKDTYQVSDNNSISFYFFCS</sequence>
<evidence type="ECO:0000256" key="1">
    <source>
        <dbReference type="SAM" id="Phobius"/>
    </source>
</evidence>
<dbReference type="VEuPathDB" id="TrichDB:TRFO_22779"/>
<dbReference type="EMBL" id="MLAK01000662">
    <property type="protein sequence ID" value="OHT08599.1"/>
    <property type="molecule type" value="Genomic_DNA"/>
</dbReference>
<dbReference type="Proteomes" id="UP000179807">
    <property type="component" value="Unassembled WGS sequence"/>
</dbReference>
<protein>
    <submittedName>
        <fullName evidence="2">Uncharacterized protein</fullName>
    </submittedName>
</protein>
<feature type="transmembrane region" description="Helical" evidence="1">
    <location>
        <begin position="90"/>
        <end position="107"/>
    </location>
</feature>
<proteinExistence type="predicted"/>
<evidence type="ECO:0000313" key="3">
    <source>
        <dbReference type="Proteomes" id="UP000179807"/>
    </source>
</evidence>
<keyword evidence="1" id="KW-0472">Membrane</keyword>
<reference evidence="2" key="1">
    <citation type="submission" date="2016-10" db="EMBL/GenBank/DDBJ databases">
        <authorList>
            <person name="Benchimol M."/>
            <person name="Almeida L.G."/>
            <person name="Vasconcelos A.T."/>
            <person name="Perreira-Neves A."/>
            <person name="Rosa I.A."/>
            <person name="Tasca T."/>
            <person name="Bogo M.R."/>
            <person name="de Souza W."/>
        </authorList>
    </citation>
    <scope>NUCLEOTIDE SEQUENCE [LARGE SCALE GENOMIC DNA]</scope>
    <source>
        <strain evidence="2">K</strain>
    </source>
</reference>